<keyword evidence="1" id="KW-0732">Signal</keyword>
<proteinExistence type="predicted"/>
<dbReference type="EMBL" id="JACOIJ010000001">
    <property type="protein sequence ID" value="MBD1428186.1"/>
    <property type="molecule type" value="Genomic_DNA"/>
</dbReference>
<reference evidence="2 3" key="1">
    <citation type="submission" date="2020-08" db="EMBL/GenBank/DDBJ databases">
        <title>Sphingobacterium sp. DN04309 isolated from aquaculture water.</title>
        <authorList>
            <person name="Zhang M."/>
        </authorList>
    </citation>
    <scope>NUCLEOTIDE SEQUENCE [LARGE SCALE GENOMIC DNA]</scope>
    <source>
        <strain evidence="2 3">DN04309</strain>
    </source>
</reference>
<sequence length="141" mass="15775">MKKTLSTIATALLMIVSLSSFAAPNANPLKNMNSKAILITYVEATTLGSDIYNKYLLTEDFEYSNTSNNDSFNKKAYLKFLKDNKGLKFNAETSYEILDETGKTCIAKATSTFENFTRVDHITLNKTNDGWKVSKVVTTYP</sequence>
<dbReference type="RefSeq" id="WP_165291987.1">
    <property type="nucleotide sequence ID" value="NZ_JACOIJ010000001.1"/>
</dbReference>
<protein>
    <recommendedName>
        <fullName evidence="4">Lumazine-binding protein</fullName>
    </recommendedName>
</protein>
<evidence type="ECO:0000313" key="3">
    <source>
        <dbReference type="Proteomes" id="UP000651271"/>
    </source>
</evidence>
<dbReference type="Gene3D" id="3.10.450.50">
    <property type="match status" value="1"/>
</dbReference>
<name>A0ABR7YA40_9SPHI</name>
<feature type="chain" id="PRO_5046855546" description="Lumazine-binding protein" evidence="1">
    <location>
        <begin position="23"/>
        <end position="141"/>
    </location>
</feature>
<accession>A0ABR7YA40</accession>
<comment type="caution">
    <text evidence="2">The sequence shown here is derived from an EMBL/GenBank/DDBJ whole genome shotgun (WGS) entry which is preliminary data.</text>
</comment>
<evidence type="ECO:0000256" key="1">
    <source>
        <dbReference type="SAM" id="SignalP"/>
    </source>
</evidence>
<dbReference type="SUPFAM" id="SSF54427">
    <property type="entry name" value="NTF2-like"/>
    <property type="match status" value="1"/>
</dbReference>
<evidence type="ECO:0008006" key="4">
    <source>
        <dbReference type="Google" id="ProtNLM"/>
    </source>
</evidence>
<evidence type="ECO:0000313" key="2">
    <source>
        <dbReference type="EMBL" id="MBD1428186.1"/>
    </source>
</evidence>
<dbReference type="InterPro" id="IPR032710">
    <property type="entry name" value="NTF2-like_dom_sf"/>
</dbReference>
<dbReference type="Proteomes" id="UP000651271">
    <property type="component" value="Unassembled WGS sequence"/>
</dbReference>
<gene>
    <name evidence="2" type="ORF">H8B04_01180</name>
</gene>
<feature type="signal peptide" evidence="1">
    <location>
        <begin position="1"/>
        <end position="22"/>
    </location>
</feature>
<organism evidence="2 3">
    <name type="scientific">Sphingobacterium litopenaei</name>
    <dbReference type="NCBI Taxonomy" id="2763500"/>
    <lineage>
        <taxon>Bacteria</taxon>
        <taxon>Pseudomonadati</taxon>
        <taxon>Bacteroidota</taxon>
        <taxon>Sphingobacteriia</taxon>
        <taxon>Sphingobacteriales</taxon>
        <taxon>Sphingobacteriaceae</taxon>
        <taxon>Sphingobacterium</taxon>
    </lineage>
</organism>
<keyword evidence="3" id="KW-1185">Reference proteome</keyword>